<name>A0ABU0E395_9FIRM</name>
<organism evidence="10 11">
    <name type="scientific">Breznakia pachnodae</name>
    <dbReference type="NCBI Taxonomy" id="265178"/>
    <lineage>
        <taxon>Bacteria</taxon>
        <taxon>Bacillati</taxon>
        <taxon>Bacillota</taxon>
        <taxon>Erysipelotrichia</taxon>
        <taxon>Erysipelotrichales</taxon>
        <taxon>Erysipelotrichaceae</taxon>
        <taxon>Breznakia</taxon>
    </lineage>
</organism>
<feature type="domain" description="Pesticidal crystal protein Cry1Aa" evidence="8">
    <location>
        <begin position="583"/>
        <end position="643"/>
    </location>
</feature>
<dbReference type="PANTHER" id="PTHR48056">
    <property type="entry name" value="LRR RECEPTOR-LIKE SERINE/THREONINE-PROTEIN KINASE-RELATED"/>
    <property type="match status" value="1"/>
</dbReference>
<feature type="domain" description="Disease resistance R13L4/SHOC-2-like LRR" evidence="9">
    <location>
        <begin position="238"/>
        <end position="353"/>
    </location>
</feature>
<feature type="signal peptide" evidence="7">
    <location>
        <begin position="1"/>
        <end position="20"/>
    </location>
</feature>
<reference evidence="10 11" key="1">
    <citation type="submission" date="2023-07" db="EMBL/GenBank/DDBJ databases">
        <title>Genomic Encyclopedia of Type Strains, Phase IV (KMG-IV): sequencing the most valuable type-strain genomes for metagenomic binning, comparative biology and taxonomic classification.</title>
        <authorList>
            <person name="Goeker M."/>
        </authorList>
    </citation>
    <scope>NUCLEOTIDE SEQUENCE [LARGE SCALE GENOMIC DNA]</scope>
    <source>
        <strain evidence="10 11">DSM 16784</strain>
    </source>
</reference>
<dbReference type="InterPro" id="IPR032675">
    <property type="entry name" value="LRR_dom_sf"/>
</dbReference>
<keyword evidence="11" id="KW-1185">Reference proteome</keyword>
<feature type="domain" description="Pesticidal crystal protein Cry1Aa" evidence="8">
    <location>
        <begin position="759"/>
        <end position="813"/>
    </location>
</feature>
<keyword evidence="4" id="KW-0547">Nucleotide-binding</keyword>
<keyword evidence="5" id="KW-0067">ATP-binding</keyword>
<dbReference type="InterPro" id="IPR050647">
    <property type="entry name" value="Plant_LRR-RLKs"/>
</dbReference>
<dbReference type="Pfam" id="PF23598">
    <property type="entry name" value="LRR_14"/>
    <property type="match status" value="1"/>
</dbReference>
<feature type="domain" description="Pesticidal crystal protein Cry1Aa" evidence="8">
    <location>
        <begin position="644"/>
        <end position="703"/>
    </location>
</feature>
<dbReference type="PANTHER" id="PTHR48056:SF81">
    <property type="entry name" value="RECEPTOR PROTEIN-TYROSINE KINASE CEPR1"/>
    <property type="match status" value="1"/>
</dbReference>
<dbReference type="SMART" id="SM00369">
    <property type="entry name" value="LRR_TYP"/>
    <property type="match status" value="6"/>
</dbReference>
<keyword evidence="3" id="KW-0677">Repeat</keyword>
<evidence type="ECO:0000256" key="6">
    <source>
        <dbReference type="SAM" id="Coils"/>
    </source>
</evidence>
<proteinExistence type="predicted"/>
<dbReference type="InterPro" id="IPR003591">
    <property type="entry name" value="Leu-rich_rpt_typical-subtyp"/>
</dbReference>
<gene>
    <name evidence="10" type="ORF">J2S15_002107</name>
</gene>
<dbReference type="Pfam" id="PF00560">
    <property type="entry name" value="LRR_1"/>
    <property type="match status" value="5"/>
</dbReference>
<evidence type="ECO:0000256" key="5">
    <source>
        <dbReference type="ARBA" id="ARBA00022840"/>
    </source>
</evidence>
<dbReference type="Gene3D" id="3.80.10.10">
    <property type="entry name" value="Ribonuclease Inhibitor"/>
    <property type="match status" value="3"/>
</dbReference>
<keyword evidence="6" id="KW-0175">Coiled coil</keyword>
<comment type="caution">
    <text evidence="10">The sequence shown here is derived from an EMBL/GenBank/DDBJ whole genome shotgun (WGS) entry which is preliminary data.</text>
</comment>
<dbReference type="EMBL" id="JAUSUR010000003">
    <property type="protein sequence ID" value="MDQ0361360.1"/>
    <property type="molecule type" value="Genomic_DNA"/>
</dbReference>
<evidence type="ECO:0000259" key="8">
    <source>
        <dbReference type="Pfam" id="PF18449"/>
    </source>
</evidence>
<evidence type="ECO:0000256" key="2">
    <source>
        <dbReference type="ARBA" id="ARBA00022614"/>
    </source>
</evidence>
<dbReference type="InterPro" id="IPR054544">
    <property type="entry name" value="Pest_crys_Cry1Aa_dom-IV"/>
</dbReference>
<feature type="chain" id="PRO_5045881390" evidence="7">
    <location>
        <begin position="21"/>
        <end position="874"/>
    </location>
</feature>
<comment type="subcellular location">
    <subcellularLocation>
        <location evidence="1">Membrane</location>
        <topology evidence="1">Single-pass membrane protein</topology>
    </subcellularLocation>
</comment>
<feature type="coiled-coil region" evidence="6">
    <location>
        <begin position="27"/>
        <end position="54"/>
    </location>
</feature>
<dbReference type="RefSeq" id="WP_307408014.1">
    <property type="nucleotide sequence ID" value="NZ_JAUSUR010000003.1"/>
</dbReference>
<keyword evidence="7" id="KW-0732">Signal</keyword>
<dbReference type="InterPro" id="IPR055414">
    <property type="entry name" value="LRR_R13L4/SHOC2-like"/>
</dbReference>
<dbReference type="Pfam" id="PF18449">
    <property type="entry name" value="Endotoxin_C2"/>
    <property type="match status" value="3"/>
</dbReference>
<evidence type="ECO:0000313" key="10">
    <source>
        <dbReference type="EMBL" id="MDQ0361360.1"/>
    </source>
</evidence>
<dbReference type="SUPFAM" id="SSF52058">
    <property type="entry name" value="L domain-like"/>
    <property type="match status" value="1"/>
</dbReference>
<keyword evidence="2" id="KW-0433">Leucine-rich repeat</keyword>
<protein>
    <submittedName>
        <fullName evidence="10">Leucine-rich repeat (LRR) protein/uncharacterized protein YqgV (UPF0045/DUF77 family)</fullName>
    </submittedName>
</protein>
<evidence type="ECO:0000256" key="4">
    <source>
        <dbReference type="ARBA" id="ARBA00022741"/>
    </source>
</evidence>
<evidence type="ECO:0000256" key="3">
    <source>
        <dbReference type="ARBA" id="ARBA00022737"/>
    </source>
</evidence>
<sequence length="874" mass="94875">MKLKKGKLILSMLVATMLCASLFTGMTQLSADEIEQTENEVETIENEIEEDVIKEEESQEIEETTDEANVETTTNQTVDAVVQTSGITTYALTDPAFPASSQSLHDAILLNYSSIDSDGDNVISIGEANAYTGTISLNNKSITGTLDGIENFINIKRIYLADNQLSGSIPSGIGNLGFMDILHLYNNQLTGSIPESLGNNTSLTQLRLQFNELTGEIPSSLGNLTSLSILYLHENQLSGSIPTTLGNLSSLTYLWLYGNNLTGSIPSELGNLTSLIQLQLNRNDLTGEIPASLGNLSSLTYLSLSMNNLSGEIPVELGNMSSLKTLFLYTNNLTGNIPVELGNVTTLQDIRLYGNQLSGEIPSELGNLTSLLHLRLQYNNLSGSIPSELAGLTSLTTIYLHENNLSGEIPSSISTISTLEELTINDNPNLTGNIANLFNTHPAIKIMIVKGTNTVQDKPTASTLEIYIADILNDDRDNLLDGMTQAQIDEQLTLIDSLIQLKNVEAGSGTIYDVIIEKLRTELVAAQNMVEAKDLVVDLLKPDGTNLNDGVGQAEVDSAQTAVDKLPAGELKDELQKEIDTAQNMLNAIEAVDNLFDADGTIKDTVVQTTIDDAQDLVDLLPSGELKTQLQDKINEAQRQLDEKDAKAKVEDLFTDGSHTNIKDTTDQTAIDNAQDAVDKLPIGTAKDELQKEIDKAQDMLDAKDAVEDLFNEKKDNLADGITQKDIDNAQDLVNKLPNGDLKDQLQKEIDKAQEMLDAKNVVNDLLDKDGNLNSGVTQEDINNAQDLVNKLPDGELKDQLQLIIDEAQKQLDTSVIQNPSVDIPTVVKPSVTPNTSVTNNGTVNTGDMTDTTALWMLLLLSAGYLTIRKLKTR</sequence>
<dbReference type="Proteomes" id="UP001230220">
    <property type="component" value="Unassembled WGS sequence"/>
</dbReference>
<dbReference type="InterPro" id="IPR001611">
    <property type="entry name" value="Leu-rich_rpt"/>
</dbReference>
<accession>A0ABU0E395</accession>
<evidence type="ECO:0000256" key="1">
    <source>
        <dbReference type="ARBA" id="ARBA00004167"/>
    </source>
</evidence>
<evidence type="ECO:0000256" key="7">
    <source>
        <dbReference type="SAM" id="SignalP"/>
    </source>
</evidence>
<evidence type="ECO:0000259" key="9">
    <source>
        <dbReference type="Pfam" id="PF23598"/>
    </source>
</evidence>
<evidence type="ECO:0000313" key="11">
    <source>
        <dbReference type="Proteomes" id="UP001230220"/>
    </source>
</evidence>